<keyword evidence="5" id="KW-0479">Metal-binding</keyword>
<evidence type="ECO:0000259" key="12">
    <source>
        <dbReference type="Pfam" id="PF15805"/>
    </source>
</evidence>
<organism evidence="13 14">
    <name type="scientific">Perilla frutescens var. hirtella</name>
    <name type="common">Perilla citriodora</name>
    <name type="synonym">Perilla setoyensis</name>
    <dbReference type="NCBI Taxonomy" id="608512"/>
    <lineage>
        <taxon>Eukaryota</taxon>
        <taxon>Viridiplantae</taxon>
        <taxon>Streptophyta</taxon>
        <taxon>Embryophyta</taxon>
        <taxon>Tracheophyta</taxon>
        <taxon>Spermatophyta</taxon>
        <taxon>Magnoliopsida</taxon>
        <taxon>eudicotyledons</taxon>
        <taxon>Gunneridae</taxon>
        <taxon>Pentapetalae</taxon>
        <taxon>asterids</taxon>
        <taxon>lamiids</taxon>
        <taxon>Lamiales</taxon>
        <taxon>Lamiaceae</taxon>
        <taxon>Nepetoideae</taxon>
        <taxon>Elsholtzieae</taxon>
        <taxon>Perilla</taxon>
    </lineage>
</organism>
<evidence type="ECO:0000256" key="4">
    <source>
        <dbReference type="ARBA" id="ARBA00022664"/>
    </source>
</evidence>
<evidence type="ECO:0000256" key="2">
    <source>
        <dbReference type="ARBA" id="ARBA00004642"/>
    </source>
</evidence>
<dbReference type="PANTHER" id="PTHR32297:SF1">
    <property type="entry name" value="SODIUM CHANNEL MODIFIER 1"/>
    <property type="match status" value="1"/>
</dbReference>
<sequence>MSVYGGDSWAREAQHRKRKVEDLMIEGIESSVYKKLSNGKFACLICPANPVLDSPITLSTHVRGSRHRAAELMREDRELPKQEEVKKRFALSDCVGANAGASASTKQLKKPSKPLIDRARKAVSEVFSGEVSLPEVNVNPRIGNLVKQCIEDNGSNANLVRDESKENRVAREVQQPLNYRVSQERELKFTAAGWKRSCHGRWFKDENVEFDSDEEDPNIVLNETT</sequence>
<dbReference type="PANTHER" id="PTHR32297">
    <property type="entry name" value="SODIUM CHANNEL MODIFIER 1"/>
    <property type="match status" value="1"/>
</dbReference>
<feature type="domain" description="Sodium channel modifier 1 zinc-finger" evidence="11">
    <location>
        <begin position="43"/>
        <end position="69"/>
    </location>
</feature>
<proteinExistence type="predicted"/>
<evidence type="ECO:0000256" key="9">
    <source>
        <dbReference type="ARBA" id="ARBA00023187"/>
    </source>
</evidence>
<keyword evidence="6" id="KW-0747">Spliceosome</keyword>
<dbReference type="InterPro" id="IPR033570">
    <property type="entry name" value="SCNM1"/>
</dbReference>
<dbReference type="InterPro" id="IPR031625">
    <property type="entry name" value="SCNM1_acidic"/>
</dbReference>
<accession>A0AAD4J2F2</accession>
<evidence type="ECO:0000256" key="1">
    <source>
        <dbReference type="ARBA" id="ARBA00004324"/>
    </source>
</evidence>
<dbReference type="EMBL" id="SDAM02000167">
    <property type="protein sequence ID" value="KAH6825935.1"/>
    <property type="molecule type" value="Genomic_DNA"/>
</dbReference>
<reference evidence="13 14" key="1">
    <citation type="journal article" date="2021" name="Nat. Commun.">
        <title>Incipient diploidization of the medicinal plant Perilla within 10,000 years.</title>
        <authorList>
            <person name="Zhang Y."/>
            <person name="Shen Q."/>
            <person name="Leng L."/>
            <person name="Zhang D."/>
            <person name="Chen S."/>
            <person name="Shi Y."/>
            <person name="Ning Z."/>
            <person name="Chen S."/>
        </authorList>
    </citation>
    <scope>NUCLEOTIDE SEQUENCE [LARGE SCALE GENOMIC DNA]</scope>
    <source>
        <strain evidence="14">cv. PC099</strain>
    </source>
</reference>
<evidence type="ECO:0000313" key="14">
    <source>
        <dbReference type="Proteomes" id="UP001190926"/>
    </source>
</evidence>
<dbReference type="GO" id="GO:0005681">
    <property type="term" value="C:spliceosomal complex"/>
    <property type="evidence" value="ECO:0007669"/>
    <property type="project" value="UniProtKB-KW"/>
</dbReference>
<keyword evidence="8" id="KW-0862">Zinc</keyword>
<evidence type="ECO:0000256" key="7">
    <source>
        <dbReference type="ARBA" id="ARBA00022771"/>
    </source>
</evidence>
<dbReference type="GO" id="GO:0016607">
    <property type="term" value="C:nuclear speck"/>
    <property type="evidence" value="ECO:0007669"/>
    <property type="project" value="UniProtKB-SubCell"/>
</dbReference>
<protein>
    <recommendedName>
        <fullName evidence="3">Sodium channel modifier 1</fullName>
    </recommendedName>
</protein>
<comment type="caution">
    <text evidence="13">The sequence shown here is derived from an EMBL/GenBank/DDBJ whole genome shotgun (WGS) entry which is preliminary data.</text>
</comment>
<name>A0AAD4J2F2_PERFH</name>
<dbReference type="AlphaFoldDB" id="A0AAD4J2F2"/>
<evidence type="ECO:0000256" key="5">
    <source>
        <dbReference type="ARBA" id="ARBA00022723"/>
    </source>
</evidence>
<keyword evidence="7" id="KW-0863">Zinc-finger</keyword>
<dbReference type="Pfam" id="PF15803">
    <property type="entry name" value="zf-SCNM1"/>
    <property type="match status" value="1"/>
</dbReference>
<evidence type="ECO:0000259" key="11">
    <source>
        <dbReference type="Pfam" id="PF15803"/>
    </source>
</evidence>
<evidence type="ECO:0000256" key="10">
    <source>
        <dbReference type="ARBA" id="ARBA00023242"/>
    </source>
</evidence>
<dbReference type="Pfam" id="PF15805">
    <property type="entry name" value="SCNM1_acidic"/>
    <property type="match status" value="1"/>
</dbReference>
<evidence type="ECO:0000256" key="6">
    <source>
        <dbReference type="ARBA" id="ARBA00022728"/>
    </source>
</evidence>
<keyword evidence="14" id="KW-1185">Reference proteome</keyword>
<evidence type="ECO:0000256" key="3">
    <source>
        <dbReference type="ARBA" id="ARBA00020620"/>
    </source>
</evidence>
<gene>
    <name evidence="13" type="ORF">C2S53_001372</name>
</gene>
<keyword evidence="9" id="KW-0508">mRNA splicing</keyword>
<feature type="domain" description="Sodium channel modifier 1 acidic C-terminal" evidence="12">
    <location>
        <begin position="184"/>
        <end position="218"/>
    </location>
</feature>
<dbReference type="GO" id="GO:0008270">
    <property type="term" value="F:zinc ion binding"/>
    <property type="evidence" value="ECO:0007669"/>
    <property type="project" value="UniProtKB-KW"/>
</dbReference>
<dbReference type="InterPro" id="IPR031622">
    <property type="entry name" value="Znf-SCNM1"/>
</dbReference>
<dbReference type="GO" id="GO:0008380">
    <property type="term" value="P:RNA splicing"/>
    <property type="evidence" value="ECO:0007669"/>
    <property type="project" value="UniProtKB-KW"/>
</dbReference>
<dbReference type="Proteomes" id="UP001190926">
    <property type="component" value="Unassembled WGS sequence"/>
</dbReference>
<comment type="subcellular location">
    <subcellularLocation>
        <location evidence="1">Nucleus speckle</location>
    </subcellularLocation>
    <subcellularLocation>
        <location evidence="2">Nucleus</location>
        <location evidence="2">Nucleoplasm</location>
    </subcellularLocation>
</comment>
<keyword evidence="10" id="KW-0539">Nucleus</keyword>
<evidence type="ECO:0000256" key="8">
    <source>
        <dbReference type="ARBA" id="ARBA00022833"/>
    </source>
</evidence>
<dbReference type="GO" id="GO:0006397">
    <property type="term" value="P:mRNA processing"/>
    <property type="evidence" value="ECO:0007669"/>
    <property type="project" value="UniProtKB-KW"/>
</dbReference>
<keyword evidence="4" id="KW-0507">mRNA processing</keyword>
<evidence type="ECO:0000313" key="13">
    <source>
        <dbReference type="EMBL" id="KAH6825935.1"/>
    </source>
</evidence>